<name>A0A7C4YGA1_UNCW3</name>
<dbReference type="SMART" id="SM00471">
    <property type="entry name" value="HDc"/>
    <property type="match status" value="1"/>
</dbReference>
<dbReference type="PANTHER" id="PTHR43155">
    <property type="entry name" value="CYCLIC DI-GMP PHOSPHODIESTERASE PA4108-RELATED"/>
    <property type="match status" value="1"/>
</dbReference>
<proteinExistence type="predicted"/>
<organism evidence="2">
    <name type="scientific">candidate division WOR-3 bacterium</name>
    <dbReference type="NCBI Taxonomy" id="2052148"/>
    <lineage>
        <taxon>Bacteria</taxon>
        <taxon>Bacteria division WOR-3</taxon>
    </lineage>
</organism>
<dbReference type="AlphaFoldDB" id="A0A7C4YGA1"/>
<dbReference type="NCBIfam" id="TIGR00277">
    <property type="entry name" value="HDIG"/>
    <property type="match status" value="1"/>
</dbReference>
<evidence type="ECO:0000259" key="1">
    <source>
        <dbReference type="PROSITE" id="PS51832"/>
    </source>
</evidence>
<evidence type="ECO:0000313" key="2">
    <source>
        <dbReference type="EMBL" id="HGW91107.1"/>
    </source>
</evidence>
<dbReference type="InterPro" id="IPR037522">
    <property type="entry name" value="HD_GYP_dom"/>
</dbReference>
<dbReference type="InterPro" id="IPR003607">
    <property type="entry name" value="HD/PDEase_dom"/>
</dbReference>
<dbReference type="InterPro" id="IPR011990">
    <property type="entry name" value="TPR-like_helical_dom_sf"/>
</dbReference>
<comment type="caution">
    <text evidence="2">The sequence shown here is derived from an EMBL/GenBank/DDBJ whole genome shotgun (WGS) entry which is preliminary data.</text>
</comment>
<dbReference type="SUPFAM" id="SSF48452">
    <property type="entry name" value="TPR-like"/>
    <property type="match status" value="1"/>
</dbReference>
<dbReference type="Gene3D" id="1.10.3210.10">
    <property type="entry name" value="Hypothetical protein af1432"/>
    <property type="match status" value="1"/>
</dbReference>
<dbReference type="SUPFAM" id="SSF109604">
    <property type="entry name" value="HD-domain/PDEase-like"/>
    <property type="match status" value="1"/>
</dbReference>
<sequence length="507" mass="59682">MGKIFLDLLKRYNSPAEIKEEEISEIIENFYEFLDYIKNKDRDEEDLIPVCTKLKELAAPIESYKIMKEDAEYYRFYGEYDKYYNRLYYAYAYAVLGYPTIRMEKELKDIIEKVREYRNGEYFLPLFLNVLGNIYHIYREKYEEAESLYEEALQFLLNLKKEKYYNITGRDYNATFGLVVNNYIDTILKVEIDENKEKKLLELEDLLRKIDKSGYIDILSELNKAEILIKRDKLDDGEKVIKNLLRDLKPDFSRYVLPAANRMRAIIHYKKGNTKDGIDYAIKSFANSSYYGNTLCEKETLFTILEIFDGVMKKNNEMDKREFLKINGFVDTVIDILSYKDWNLGAEHSANVAQIAKLISLYMKLDEESVKVISFAGILHDIGKIMIPNFTLNKTEELDSVDWDIIKAHVEEGYRILKRISLDKEAQIVYEHHERIDGSGYPRGTKKPLLESQIVAVGDVFDAAVSYGRKYKKKKSYEEIFEELKNKQGYEFYPEVLNALWDVLPSM</sequence>
<dbReference type="PROSITE" id="PS51832">
    <property type="entry name" value="HD_GYP"/>
    <property type="match status" value="1"/>
</dbReference>
<reference evidence="2" key="1">
    <citation type="journal article" date="2020" name="mSystems">
        <title>Genome- and Community-Level Interaction Insights into Carbon Utilization and Element Cycling Functions of Hydrothermarchaeota in Hydrothermal Sediment.</title>
        <authorList>
            <person name="Zhou Z."/>
            <person name="Liu Y."/>
            <person name="Xu W."/>
            <person name="Pan J."/>
            <person name="Luo Z.H."/>
            <person name="Li M."/>
        </authorList>
    </citation>
    <scope>NUCLEOTIDE SEQUENCE [LARGE SCALE GENOMIC DNA]</scope>
    <source>
        <strain evidence="2">SpSt-780</strain>
    </source>
</reference>
<accession>A0A7C4YGA1</accession>
<gene>
    <name evidence="2" type="ORF">ENV67_01015</name>
</gene>
<dbReference type="InterPro" id="IPR006675">
    <property type="entry name" value="HDIG_dom"/>
</dbReference>
<feature type="domain" description="HD-GYP" evidence="1">
    <location>
        <begin position="323"/>
        <end position="507"/>
    </location>
</feature>
<protein>
    <submittedName>
        <fullName evidence="2">HD domain-containing protein</fullName>
    </submittedName>
</protein>
<dbReference type="CDD" id="cd00077">
    <property type="entry name" value="HDc"/>
    <property type="match status" value="1"/>
</dbReference>
<dbReference type="Pfam" id="PF13487">
    <property type="entry name" value="HD_5"/>
    <property type="match status" value="1"/>
</dbReference>
<dbReference type="EMBL" id="DTHG01000011">
    <property type="protein sequence ID" value="HGW91107.1"/>
    <property type="molecule type" value="Genomic_DNA"/>
</dbReference>